<reference evidence="4" key="1">
    <citation type="journal article" date="2023" name="Commun. Biol.">
        <title>Genome analysis of Parmales, the sister group of diatoms, reveals the evolutionary specialization of diatoms from phago-mixotrophs to photoautotrophs.</title>
        <authorList>
            <person name="Ban H."/>
            <person name="Sato S."/>
            <person name="Yoshikawa S."/>
            <person name="Yamada K."/>
            <person name="Nakamura Y."/>
            <person name="Ichinomiya M."/>
            <person name="Sato N."/>
            <person name="Blanc-Mathieu R."/>
            <person name="Endo H."/>
            <person name="Kuwata A."/>
            <person name="Ogata H."/>
        </authorList>
    </citation>
    <scope>NUCLEOTIDE SEQUENCE [LARGE SCALE GENOMIC DNA]</scope>
    <source>
        <strain evidence="4">NIES 3701</strain>
    </source>
</reference>
<proteinExistence type="predicted"/>
<organism evidence="3 4">
    <name type="scientific">Triparma strigata</name>
    <dbReference type="NCBI Taxonomy" id="1606541"/>
    <lineage>
        <taxon>Eukaryota</taxon>
        <taxon>Sar</taxon>
        <taxon>Stramenopiles</taxon>
        <taxon>Ochrophyta</taxon>
        <taxon>Bolidophyceae</taxon>
        <taxon>Parmales</taxon>
        <taxon>Triparmaceae</taxon>
        <taxon>Triparma</taxon>
    </lineage>
</organism>
<evidence type="ECO:0000256" key="1">
    <source>
        <dbReference type="SAM" id="MobiDB-lite"/>
    </source>
</evidence>
<feature type="compositionally biased region" description="Polar residues" evidence="1">
    <location>
        <begin position="1"/>
        <end position="10"/>
    </location>
</feature>
<evidence type="ECO:0000256" key="2">
    <source>
        <dbReference type="SAM" id="Phobius"/>
    </source>
</evidence>
<keyword evidence="2" id="KW-1133">Transmembrane helix</keyword>
<protein>
    <submittedName>
        <fullName evidence="3">Uncharacterized protein</fullName>
    </submittedName>
</protein>
<dbReference type="AlphaFoldDB" id="A0A9W7EPT7"/>
<name>A0A9W7EPT7_9STRA</name>
<keyword evidence="4" id="KW-1185">Reference proteome</keyword>
<keyword evidence="2" id="KW-0812">Transmembrane</keyword>
<feature type="region of interest" description="Disordered" evidence="1">
    <location>
        <begin position="1"/>
        <end position="26"/>
    </location>
</feature>
<comment type="caution">
    <text evidence="3">The sequence shown here is derived from an EMBL/GenBank/DDBJ whole genome shotgun (WGS) entry which is preliminary data.</text>
</comment>
<feature type="transmembrane region" description="Helical" evidence="2">
    <location>
        <begin position="30"/>
        <end position="51"/>
    </location>
</feature>
<sequence length="292" mass="32503">MQATDENGNLTDEEDEDEEDEDEGDDSRSFFVLIGIICSLYLASSCCLRFGRVFQSIIPGFGGSGGAKTKDEVDASVQMVKQNPLEIYIAVVSYHTEMVGENSRAVVSHHEEVLVPYQTCLDLSKDKIDYGHYPCILIRQTLEVCCGEPENAKMLDSMRKAAFERCKNKDKYCVAAILYQVDGFPGLQSVVSPQWKFCINRCVICLSNIVLLSPLWYMWFYLCGSGSAQFQHKRVVFFNQSPTSVPQQGQVLPFAAPGAGVQMIPMAQPGMMPMAQQQQTTQYVPVQTDLGV</sequence>
<evidence type="ECO:0000313" key="3">
    <source>
        <dbReference type="EMBL" id="GMH87078.1"/>
    </source>
</evidence>
<keyword evidence="2" id="KW-0472">Membrane</keyword>
<feature type="compositionally biased region" description="Acidic residues" evidence="1">
    <location>
        <begin position="11"/>
        <end position="25"/>
    </location>
</feature>
<accession>A0A9W7EPT7</accession>
<feature type="transmembrane region" description="Helical" evidence="2">
    <location>
        <begin position="202"/>
        <end position="222"/>
    </location>
</feature>
<evidence type="ECO:0000313" key="4">
    <source>
        <dbReference type="Proteomes" id="UP001165085"/>
    </source>
</evidence>
<dbReference type="Proteomes" id="UP001165085">
    <property type="component" value="Unassembled WGS sequence"/>
</dbReference>
<dbReference type="EMBL" id="BRXY01000323">
    <property type="protein sequence ID" value="GMH87078.1"/>
    <property type="molecule type" value="Genomic_DNA"/>
</dbReference>
<gene>
    <name evidence="3" type="ORF">TrST_g9985</name>
</gene>